<gene>
    <name evidence="2" type="ORF">H0E87_005161</name>
</gene>
<dbReference type="PANTHER" id="PTHR34060">
    <property type="entry name" value="POLYKETIDE CYCLASE / DEHYDRASE AND LIPID TRANSPORT PROTEIN"/>
    <property type="match status" value="1"/>
</dbReference>
<organism evidence="2 3">
    <name type="scientific">Populus deltoides</name>
    <name type="common">Eastern poplar</name>
    <name type="synonym">Eastern cottonwood</name>
    <dbReference type="NCBI Taxonomy" id="3696"/>
    <lineage>
        <taxon>Eukaryota</taxon>
        <taxon>Viridiplantae</taxon>
        <taxon>Streptophyta</taxon>
        <taxon>Embryophyta</taxon>
        <taxon>Tracheophyta</taxon>
        <taxon>Spermatophyta</taxon>
        <taxon>Magnoliopsida</taxon>
        <taxon>eudicotyledons</taxon>
        <taxon>Gunneridae</taxon>
        <taxon>Pentapetalae</taxon>
        <taxon>rosids</taxon>
        <taxon>fabids</taxon>
        <taxon>Malpighiales</taxon>
        <taxon>Salicaceae</taxon>
        <taxon>Saliceae</taxon>
        <taxon>Populus</taxon>
    </lineage>
</organism>
<dbReference type="Gene3D" id="3.30.530.20">
    <property type="match status" value="1"/>
</dbReference>
<evidence type="ECO:0000259" key="1">
    <source>
        <dbReference type="Pfam" id="PF03364"/>
    </source>
</evidence>
<dbReference type="AlphaFoldDB" id="A0A8T2ZHU9"/>
<accession>A0A8T2ZHU9</accession>
<evidence type="ECO:0000313" key="2">
    <source>
        <dbReference type="EMBL" id="KAH8517103.1"/>
    </source>
</evidence>
<feature type="domain" description="Coenzyme Q-binding protein COQ10 START" evidence="1">
    <location>
        <begin position="131"/>
        <end position="275"/>
    </location>
</feature>
<dbReference type="EMBL" id="JACEGQ020000002">
    <property type="protein sequence ID" value="KAH8517103.1"/>
    <property type="molecule type" value="Genomic_DNA"/>
</dbReference>
<dbReference type="Proteomes" id="UP000807159">
    <property type="component" value="Chromosome 2"/>
</dbReference>
<keyword evidence="3" id="KW-1185">Reference proteome</keyword>
<evidence type="ECO:0000313" key="3">
    <source>
        <dbReference type="Proteomes" id="UP000807159"/>
    </source>
</evidence>
<reference evidence="2" key="1">
    <citation type="journal article" date="2021" name="J. Hered.">
        <title>Genome Assembly of Salicaceae Populus deltoides (Eastern Cottonwood) I-69 Based on Nanopore Sequencing and Hi-C Technologies.</title>
        <authorList>
            <person name="Bai S."/>
            <person name="Wu H."/>
            <person name="Zhang J."/>
            <person name="Pan Z."/>
            <person name="Zhao W."/>
            <person name="Li Z."/>
            <person name="Tong C."/>
        </authorList>
    </citation>
    <scope>NUCLEOTIDE SEQUENCE</scope>
    <source>
        <tissue evidence="2">Leaf</tissue>
    </source>
</reference>
<comment type="caution">
    <text evidence="2">The sequence shown here is derived from an EMBL/GenBank/DDBJ whole genome shotgun (WGS) entry which is preliminary data.</text>
</comment>
<sequence>MRAFGIPVDSNFCSSYPCLLLLPPSVSVTSTNANTKVSSFSPKFFANLSSQTKHRLLSHFRPIPHCANSGSTFLDDDDDYHDNDTDDNGYYSYVGEEEEEVLEDSVSEDGVFIEIKKLQKNSRRIRSEISINASLDTVWKILTDYEKLADFIPSLAVSKLIDKKDNFARLYQIGQQNLAFGLKFNAKAILDCYERDLQTFTSGKKRDIEFKMTEGDFQCFEGKWSIEQFTKPKTEDSLGQECETTLSYLVDVKPKIWLPVHLIEGRICKEIKSNLTCIREEAQKMIGDALQDQQSY</sequence>
<protein>
    <recommendedName>
        <fullName evidence="1">Coenzyme Q-binding protein COQ10 START domain-containing protein</fullName>
    </recommendedName>
</protein>
<dbReference type="PANTHER" id="PTHR34060:SF1">
    <property type="entry name" value="POLYKETIDE CYCLASE _ DEHYDRASE AND LIPID TRANSPORT PROTEIN"/>
    <property type="match status" value="1"/>
</dbReference>
<dbReference type="SUPFAM" id="SSF55961">
    <property type="entry name" value="Bet v1-like"/>
    <property type="match status" value="1"/>
</dbReference>
<dbReference type="Pfam" id="PF03364">
    <property type="entry name" value="Polyketide_cyc"/>
    <property type="match status" value="1"/>
</dbReference>
<name>A0A8T2ZHU9_POPDE</name>
<dbReference type="CDD" id="cd08866">
    <property type="entry name" value="SRPBCC_11"/>
    <property type="match status" value="1"/>
</dbReference>
<proteinExistence type="predicted"/>
<dbReference type="InterPro" id="IPR023393">
    <property type="entry name" value="START-like_dom_sf"/>
</dbReference>
<dbReference type="InterPro" id="IPR005031">
    <property type="entry name" value="COQ10_START"/>
</dbReference>